<dbReference type="Proteomes" id="UP000662818">
    <property type="component" value="Chromosome"/>
</dbReference>
<evidence type="ECO:0000256" key="4">
    <source>
        <dbReference type="SAM" id="Phobius"/>
    </source>
</evidence>
<evidence type="ECO:0000313" key="6">
    <source>
        <dbReference type="Proteomes" id="UP000662818"/>
    </source>
</evidence>
<feature type="transmembrane region" description="Helical" evidence="4">
    <location>
        <begin position="20"/>
        <end position="45"/>
    </location>
</feature>
<evidence type="ECO:0008006" key="7">
    <source>
        <dbReference type="Google" id="ProtNLM"/>
    </source>
</evidence>
<evidence type="ECO:0000256" key="2">
    <source>
        <dbReference type="ARBA" id="ARBA00023136"/>
    </source>
</evidence>
<dbReference type="RefSeq" id="WP_036550326.1">
    <property type="nucleotide sequence ID" value="NZ_CP022295.1"/>
</dbReference>
<proteinExistence type="predicted"/>
<feature type="region of interest" description="Disordered" evidence="3">
    <location>
        <begin position="203"/>
        <end position="250"/>
    </location>
</feature>
<keyword evidence="4" id="KW-1133">Transmembrane helix</keyword>
<dbReference type="EMBL" id="CP022295">
    <property type="protein sequence ID" value="QSR24734.1"/>
    <property type="molecule type" value="Genomic_DNA"/>
</dbReference>
<reference evidence="5 6" key="1">
    <citation type="submission" date="2017-06" db="EMBL/GenBank/DDBJ databases">
        <title>Complete Genome Sequence of the Soil Carbazole-Degrading Bacterium Nocardioides aromaticivorans IC177.</title>
        <authorList>
            <person name="Vejarano F."/>
            <person name="Suzuki-Minakuchi C."/>
            <person name="Ohtsubo Y."/>
            <person name="Tsuda M."/>
            <person name="Okada K."/>
            <person name="Nojiri H."/>
        </authorList>
    </citation>
    <scope>NUCLEOTIDE SEQUENCE [LARGE SCALE GENOMIC DNA]</scope>
    <source>
        <strain evidence="5 6">IC177</strain>
    </source>
</reference>
<dbReference type="PANTHER" id="PTHR37042">
    <property type="entry name" value="OUTER MEMBRANE PROTEIN RV1973"/>
    <property type="match status" value="1"/>
</dbReference>
<keyword evidence="6" id="KW-1185">Reference proteome</keyword>
<evidence type="ECO:0000256" key="3">
    <source>
        <dbReference type="SAM" id="MobiDB-lite"/>
    </source>
</evidence>
<dbReference type="PANTHER" id="PTHR37042:SF4">
    <property type="entry name" value="OUTER MEMBRANE PROTEIN RV1973"/>
    <property type="match status" value="1"/>
</dbReference>
<accession>A0ABX7PFS1</accession>
<organism evidence="5 6">
    <name type="scientific">Nocardioides aromaticivorans</name>
    <dbReference type="NCBI Taxonomy" id="200618"/>
    <lineage>
        <taxon>Bacteria</taxon>
        <taxon>Bacillati</taxon>
        <taxon>Actinomycetota</taxon>
        <taxon>Actinomycetes</taxon>
        <taxon>Propionibacteriales</taxon>
        <taxon>Nocardioidaceae</taxon>
        <taxon>Nocardioides</taxon>
    </lineage>
</organism>
<keyword evidence="2 4" id="KW-0472">Membrane</keyword>
<name>A0ABX7PFS1_9ACTN</name>
<feature type="compositionally biased region" description="Low complexity" evidence="3">
    <location>
        <begin position="224"/>
        <end position="250"/>
    </location>
</feature>
<evidence type="ECO:0000313" key="5">
    <source>
        <dbReference type="EMBL" id="QSR24734.1"/>
    </source>
</evidence>
<comment type="subcellular location">
    <subcellularLocation>
        <location evidence="1">Membrane</location>
    </subcellularLocation>
</comment>
<sequence>MTADDKATDGTTSTGGRAALRWTVLAVLVGVLVAGLAVSALVVFGNGAGPGLGNRVSSVFDPPKDGSRDREEVLAASRTFVQRFNTYGPDMLEESGEMPDYRAVGDLMTAKFRKAFDENLTIAEKAVAQTGIDRVATVYGVGISAIDADSATVLVGAEVVSSYPSGDNPDERVDFEPQRFRYEVTLVRIDGTWVVDDLDDVDDGLPSFANSSSQDTVPDGQGPSGTPSGAPSGSATSEPSGAATEGSDAP</sequence>
<keyword evidence="4" id="KW-0812">Transmembrane</keyword>
<gene>
    <name evidence="5" type="ORF">CFH99_03770</name>
</gene>
<protein>
    <recommendedName>
        <fullName evidence="7">Mce-associated membrane protein</fullName>
    </recommendedName>
</protein>
<evidence type="ECO:0000256" key="1">
    <source>
        <dbReference type="ARBA" id="ARBA00004370"/>
    </source>
</evidence>